<accession>A0AAI9UZT9</accession>
<evidence type="ECO:0000313" key="3">
    <source>
        <dbReference type="Proteomes" id="UP001239213"/>
    </source>
</evidence>
<proteinExistence type="predicted"/>
<dbReference type="EMBL" id="MPDP01000256">
    <property type="protein sequence ID" value="KAK1467803.1"/>
    <property type="molecule type" value="Genomic_DNA"/>
</dbReference>
<sequence>MSFLSCKGGDGMSVPTQACRASLHVTISSAALSPPYRYQSASRQSMPGWDAPIGISRSSNHGVCDKGPEPTIEFPESTAQTHDRPPLPLSQGSEPTSRTPDYRIQRKIEPQNLVTMAMCVNSPIRNDSPQKSSYYDRNLRQGPALIRARKPYLAKNLAVGAGLWCFVGAAVGQDEFEDVKVPDAPRQPAKSN</sequence>
<organism evidence="2 3">
    <name type="scientific">Colletotrichum cuscutae</name>
    <dbReference type="NCBI Taxonomy" id="1209917"/>
    <lineage>
        <taxon>Eukaryota</taxon>
        <taxon>Fungi</taxon>
        <taxon>Dikarya</taxon>
        <taxon>Ascomycota</taxon>
        <taxon>Pezizomycotina</taxon>
        <taxon>Sordariomycetes</taxon>
        <taxon>Hypocreomycetidae</taxon>
        <taxon>Glomerellales</taxon>
        <taxon>Glomerellaceae</taxon>
        <taxon>Colletotrichum</taxon>
        <taxon>Colletotrichum acutatum species complex</taxon>
    </lineage>
</organism>
<protein>
    <recommendedName>
        <fullName evidence="4">Cytochrome c oxidase assembly factor 3</fullName>
    </recommendedName>
</protein>
<reference evidence="2" key="1">
    <citation type="submission" date="2016-11" db="EMBL/GenBank/DDBJ databases">
        <title>The genome sequence of Colletotrichum cuscutae.</title>
        <authorList>
            <person name="Baroncelli R."/>
        </authorList>
    </citation>
    <scope>NUCLEOTIDE SEQUENCE</scope>
    <source>
        <strain evidence="2">IMI 304802</strain>
    </source>
</reference>
<keyword evidence="3" id="KW-1185">Reference proteome</keyword>
<feature type="compositionally biased region" description="Polar residues" evidence="1">
    <location>
        <begin position="90"/>
        <end position="99"/>
    </location>
</feature>
<dbReference type="Proteomes" id="UP001239213">
    <property type="component" value="Unassembled WGS sequence"/>
</dbReference>
<evidence type="ECO:0000256" key="1">
    <source>
        <dbReference type="SAM" id="MobiDB-lite"/>
    </source>
</evidence>
<comment type="caution">
    <text evidence="2">The sequence shown here is derived from an EMBL/GenBank/DDBJ whole genome shotgun (WGS) entry which is preliminary data.</text>
</comment>
<dbReference type="AlphaFoldDB" id="A0AAI9UZT9"/>
<evidence type="ECO:0000313" key="2">
    <source>
        <dbReference type="EMBL" id="KAK1467803.1"/>
    </source>
</evidence>
<feature type="region of interest" description="Disordered" evidence="1">
    <location>
        <begin position="58"/>
        <end position="100"/>
    </location>
</feature>
<gene>
    <name evidence="2" type="ORF">CCUS01_07070</name>
</gene>
<evidence type="ECO:0008006" key="4">
    <source>
        <dbReference type="Google" id="ProtNLM"/>
    </source>
</evidence>
<name>A0AAI9UZT9_9PEZI</name>